<sequence>MSEPEAPAERKPWSPVLAGAVALVGVAALCCWGALSQFSPSIRSDDPREYPRKDEALHITYGGGDLEDDLLPRYSVKLPCDVQHLRWGNHEDMGSMGSLYLRFDTSPTCLDEFLRDNRLQSAAAWTPAVFVPAEYGWAVSSSDAAYAASPSERVQLSVSIHRGEQRPEAYVVAVYR</sequence>
<proteinExistence type="predicted"/>
<dbReference type="Proteomes" id="UP001595816">
    <property type="component" value="Unassembled WGS sequence"/>
</dbReference>
<keyword evidence="3" id="KW-1185">Reference proteome</keyword>
<keyword evidence="1" id="KW-1133">Transmembrane helix</keyword>
<dbReference type="EMBL" id="JBHSAY010000029">
    <property type="protein sequence ID" value="MFC4136138.1"/>
    <property type="molecule type" value="Genomic_DNA"/>
</dbReference>
<evidence type="ECO:0000313" key="2">
    <source>
        <dbReference type="EMBL" id="MFC4136138.1"/>
    </source>
</evidence>
<keyword evidence="1" id="KW-0812">Transmembrane</keyword>
<feature type="transmembrane region" description="Helical" evidence="1">
    <location>
        <begin position="12"/>
        <end position="35"/>
    </location>
</feature>
<organism evidence="2 3">
    <name type="scientific">Hamadaea flava</name>
    <dbReference type="NCBI Taxonomy" id="1742688"/>
    <lineage>
        <taxon>Bacteria</taxon>
        <taxon>Bacillati</taxon>
        <taxon>Actinomycetota</taxon>
        <taxon>Actinomycetes</taxon>
        <taxon>Micromonosporales</taxon>
        <taxon>Micromonosporaceae</taxon>
        <taxon>Hamadaea</taxon>
    </lineage>
</organism>
<gene>
    <name evidence="2" type="ORF">ACFOZ4_36490</name>
</gene>
<reference evidence="3" key="1">
    <citation type="journal article" date="2019" name="Int. J. Syst. Evol. Microbiol.">
        <title>The Global Catalogue of Microorganisms (GCM) 10K type strain sequencing project: providing services to taxonomists for standard genome sequencing and annotation.</title>
        <authorList>
            <consortium name="The Broad Institute Genomics Platform"/>
            <consortium name="The Broad Institute Genome Sequencing Center for Infectious Disease"/>
            <person name="Wu L."/>
            <person name="Ma J."/>
        </authorList>
    </citation>
    <scope>NUCLEOTIDE SEQUENCE [LARGE SCALE GENOMIC DNA]</scope>
    <source>
        <strain evidence="3">CGMCC 4.7289</strain>
    </source>
</reference>
<name>A0ABV8M069_9ACTN</name>
<protein>
    <submittedName>
        <fullName evidence="2">Uncharacterized protein</fullName>
    </submittedName>
</protein>
<comment type="caution">
    <text evidence="2">The sequence shown here is derived from an EMBL/GenBank/DDBJ whole genome shotgun (WGS) entry which is preliminary data.</text>
</comment>
<accession>A0ABV8M069</accession>
<evidence type="ECO:0000256" key="1">
    <source>
        <dbReference type="SAM" id="Phobius"/>
    </source>
</evidence>
<evidence type="ECO:0000313" key="3">
    <source>
        <dbReference type="Proteomes" id="UP001595816"/>
    </source>
</evidence>
<dbReference type="RefSeq" id="WP_253751527.1">
    <property type="nucleotide sequence ID" value="NZ_JAMZDZ010000001.1"/>
</dbReference>
<keyword evidence="1" id="KW-0472">Membrane</keyword>